<dbReference type="InterPro" id="IPR010359">
    <property type="entry name" value="IrrE_HExxH"/>
</dbReference>
<dbReference type="PANTHER" id="PTHR43236:SF1">
    <property type="entry name" value="BLL7220 PROTEIN"/>
    <property type="match status" value="1"/>
</dbReference>
<gene>
    <name evidence="2" type="ORF">H8923_07000</name>
</gene>
<reference evidence="2 3" key="1">
    <citation type="submission" date="2020-08" db="EMBL/GenBank/DDBJ databases">
        <authorList>
            <person name="Liu C."/>
            <person name="Sun Q."/>
        </authorList>
    </citation>
    <scope>NUCLEOTIDE SEQUENCE [LARGE SCALE GENOMIC DNA]</scope>
    <source>
        <strain evidence="2 3">NSJ-18</strain>
    </source>
</reference>
<feature type="domain" description="IrrE N-terminal-like" evidence="1">
    <location>
        <begin position="48"/>
        <end position="143"/>
    </location>
</feature>
<evidence type="ECO:0000313" key="3">
    <source>
        <dbReference type="Proteomes" id="UP000609849"/>
    </source>
</evidence>
<keyword evidence="3" id="KW-1185">Reference proteome</keyword>
<dbReference type="RefSeq" id="WP_153925984.1">
    <property type="nucleotide sequence ID" value="NZ_JACRWE010000003.1"/>
</dbReference>
<evidence type="ECO:0000313" key="2">
    <source>
        <dbReference type="EMBL" id="MBC5996506.1"/>
    </source>
</evidence>
<name>A0ABR7JNJ3_9FIRM</name>
<dbReference type="Pfam" id="PF06114">
    <property type="entry name" value="Peptidase_M78"/>
    <property type="match status" value="1"/>
</dbReference>
<dbReference type="Gene3D" id="1.10.10.2910">
    <property type="match status" value="1"/>
</dbReference>
<proteinExistence type="predicted"/>
<protein>
    <submittedName>
        <fullName evidence="2">ImmA/IrrE family metallo-endopeptidase</fullName>
    </submittedName>
</protein>
<dbReference type="PANTHER" id="PTHR43236">
    <property type="entry name" value="ANTITOXIN HIGA1"/>
    <property type="match status" value="1"/>
</dbReference>
<comment type="caution">
    <text evidence="2">The sequence shown here is derived from an EMBL/GenBank/DDBJ whole genome shotgun (WGS) entry which is preliminary data.</text>
</comment>
<sequence length="170" mass="20211">MCRGTRIREIVRRLKILYKNETPLDIIHHRNIVLCYIDENCISNGAYLKNENTQFIFINTKLCDYEARMTYAHELGHSILHPNVDTFELKKTDPLLLTKYEKEAQIFAAEFLLDDDILERYHGQSIFNVAREEYVSLELVKLKLINLYKSNNLHEFNNLEESNFDEYYAI</sequence>
<accession>A0ABR7JNJ3</accession>
<dbReference type="EMBL" id="JACRWE010000003">
    <property type="protein sequence ID" value="MBC5996506.1"/>
    <property type="molecule type" value="Genomic_DNA"/>
</dbReference>
<dbReference type="InterPro" id="IPR052345">
    <property type="entry name" value="Rad_response_metalloprotease"/>
</dbReference>
<dbReference type="Proteomes" id="UP000609849">
    <property type="component" value="Unassembled WGS sequence"/>
</dbReference>
<evidence type="ECO:0000259" key="1">
    <source>
        <dbReference type="Pfam" id="PF06114"/>
    </source>
</evidence>
<organism evidence="2 3">
    <name type="scientific">Romboutsia faecis</name>
    <dbReference type="NCBI Taxonomy" id="2764597"/>
    <lineage>
        <taxon>Bacteria</taxon>
        <taxon>Bacillati</taxon>
        <taxon>Bacillota</taxon>
        <taxon>Clostridia</taxon>
        <taxon>Peptostreptococcales</taxon>
        <taxon>Peptostreptococcaceae</taxon>
        <taxon>Romboutsia</taxon>
    </lineage>
</organism>